<keyword evidence="1" id="KW-0472">Membrane</keyword>
<feature type="transmembrane region" description="Helical" evidence="1">
    <location>
        <begin position="28"/>
        <end position="49"/>
    </location>
</feature>
<reference evidence="3 4" key="1">
    <citation type="journal article" date="2014" name="Genome Biol. Evol.">
        <title>The secreted proteins of Achlya hypogyna and Thraustotheca clavata identify the ancestral oomycete secretome and reveal gene acquisitions by horizontal gene transfer.</title>
        <authorList>
            <person name="Misner I."/>
            <person name="Blouin N."/>
            <person name="Leonard G."/>
            <person name="Richards T.A."/>
            <person name="Lane C.E."/>
        </authorList>
    </citation>
    <scope>NUCLEOTIDE SEQUENCE [LARGE SCALE GENOMIC DNA]</scope>
    <source>
        <strain evidence="3 4">ATCC 48635</strain>
    </source>
</reference>
<keyword evidence="2" id="KW-0732">Signal</keyword>
<organism evidence="3 4">
    <name type="scientific">Achlya hypogyna</name>
    <name type="common">Oomycete</name>
    <name type="synonym">Protoachlya hypogyna</name>
    <dbReference type="NCBI Taxonomy" id="1202772"/>
    <lineage>
        <taxon>Eukaryota</taxon>
        <taxon>Sar</taxon>
        <taxon>Stramenopiles</taxon>
        <taxon>Oomycota</taxon>
        <taxon>Saprolegniomycetes</taxon>
        <taxon>Saprolegniales</taxon>
        <taxon>Achlyaceae</taxon>
        <taxon>Achlya</taxon>
    </lineage>
</organism>
<evidence type="ECO:0000256" key="2">
    <source>
        <dbReference type="SAM" id="SignalP"/>
    </source>
</evidence>
<keyword evidence="1" id="KW-0812">Transmembrane</keyword>
<name>A0A1V9YAP6_ACHHY</name>
<evidence type="ECO:0000313" key="4">
    <source>
        <dbReference type="Proteomes" id="UP000243579"/>
    </source>
</evidence>
<keyword evidence="1" id="KW-1133">Transmembrane helix</keyword>
<comment type="caution">
    <text evidence="3">The sequence shown here is derived from an EMBL/GenBank/DDBJ whole genome shotgun (WGS) entry which is preliminary data.</text>
</comment>
<sequence length="126" mass="13237">MAQTKALLVAAVAPTVSAQIFGDGKVSFLYMALLICVPMALGTVFFIVCGKLCKSEQEKLQENIIQGVPVVVFIEEGRETMSSTDEAANYVTGMTPVAQPVYDFEITQGAAPQTTSASVPPSCSAA</sequence>
<evidence type="ECO:0000256" key="1">
    <source>
        <dbReference type="SAM" id="Phobius"/>
    </source>
</evidence>
<feature type="chain" id="PRO_5012867859" description="Secreted protein" evidence="2">
    <location>
        <begin position="19"/>
        <end position="126"/>
    </location>
</feature>
<protein>
    <recommendedName>
        <fullName evidence="5">Secreted protein</fullName>
    </recommendedName>
</protein>
<accession>A0A1V9YAP6</accession>
<dbReference type="Proteomes" id="UP000243579">
    <property type="component" value="Unassembled WGS sequence"/>
</dbReference>
<dbReference type="AlphaFoldDB" id="A0A1V9YAP6"/>
<gene>
    <name evidence="3" type="ORF">ACHHYP_15561</name>
</gene>
<keyword evidence="4" id="KW-1185">Reference proteome</keyword>
<evidence type="ECO:0008006" key="5">
    <source>
        <dbReference type="Google" id="ProtNLM"/>
    </source>
</evidence>
<feature type="signal peptide" evidence="2">
    <location>
        <begin position="1"/>
        <end position="18"/>
    </location>
</feature>
<evidence type="ECO:0000313" key="3">
    <source>
        <dbReference type="EMBL" id="OQR82759.1"/>
    </source>
</evidence>
<proteinExistence type="predicted"/>
<dbReference type="OrthoDB" id="10361228at2759"/>
<dbReference type="EMBL" id="JNBR01002420">
    <property type="protein sequence ID" value="OQR82759.1"/>
    <property type="molecule type" value="Genomic_DNA"/>
</dbReference>